<evidence type="ECO:0000313" key="1">
    <source>
        <dbReference type="EMBL" id="QQC87590.1"/>
    </source>
</evidence>
<accession>A0A7T4TW75</accession>
<name>A0A7T4TW75_9ACTN</name>
<reference evidence="1 2" key="1">
    <citation type="submission" date="2020-12" db="EMBL/GenBank/DDBJ databases">
        <title>Identification and biosynthesis of polyene macrolides produced by Streptomyces alfalfae Men-myco-93-63.</title>
        <authorList>
            <person name="Liu D."/>
            <person name="Li Y."/>
            <person name="Liu L."/>
            <person name="Han X."/>
            <person name="Shen F."/>
        </authorList>
    </citation>
    <scope>NUCLEOTIDE SEQUENCE [LARGE SCALE GENOMIC DNA]</scope>
    <source>
        <strain evidence="1 2">Men-myco-93-63</strain>
    </source>
</reference>
<dbReference type="Proteomes" id="UP000596130">
    <property type="component" value="Chromosome"/>
</dbReference>
<dbReference type="AlphaFoldDB" id="A0A7T4TW75"/>
<sequence length="92" mass="10113">MTFPWAGRARLLLLGVCAFAVLVGALGWYGAQTVSTDCLVAYSQVTGRDGARLPDANGRGLSDQELIDRAYRRALETGQCDPPRTRWKQWLG</sequence>
<dbReference type="RefSeq" id="WP_198501729.1">
    <property type="nucleotide sequence ID" value="NZ_CP065959.1"/>
</dbReference>
<organism evidence="1 2">
    <name type="scientific">Streptomyces alfalfae</name>
    <dbReference type="NCBI Taxonomy" id="1642299"/>
    <lineage>
        <taxon>Bacteria</taxon>
        <taxon>Bacillati</taxon>
        <taxon>Actinomycetota</taxon>
        <taxon>Actinomycetes</taxon>
        <taxon>Kitasatosporales</taxon>
        <taxon>Streptomycetaceae</taxon>
        <taxon>Streptomyces</taxon>
    </lineage>
</organism>
<dbReference type="EMBL" id="CP065959">
    <property type="protein sequence ID" value="QQC87590.1"/>
    <property type="molecule type" value="Genomic_DNA"/>
</dbReference>
<proteinExistence type="predicted"/>
<gene>
    <name evidence="1" type="ORF">I8755_03595</name>
</gene>
<protein>
    <submittedName>
        <fullName evidence="1">Uncharacterized protein</fullName>
    </submittedName>
</protein>
<evidence type="ECO:0000313" key="2">
    <source>
        <dbReference type="Proteomes" id="UP000596130"/>
    </source>
</evidence>